<proteinExistence type="predicted"/>
<dbReference type="RefSeq" id="WP_058439183.1">
    <property type="nucleotide sequence ID" value="NZ_KQ758903.1"/>
</dbReference>
<protein>
    <recommendedName>
        <fullName evidence="3">DUF5667 domain-containing protein</fullName>
    </recommendedName>
</protein>
<dbReference type="EMBL" id="LFDV01000002">
    <property type="protein sequence ID" value="KTB48154.1"/>
    <property type="molecule type" value="Genomic_DNA"/>
</dbReference>
<reference evidence="4 5" key="1">
    <citation type="submission" date="2015-06" db="EMBL/GenBank/DDBJ databases">
        <title>Genome sequence of the organohalide-respiring Dehalogenimonas alkenigignens type strain (IP3-3T).</title>
        <authorList>
            <person name="Key T.A."/>
            <person name="Richmond D.P."/>
            <person name="Bowman K.S."/>
            <person name="Cho Y.-J."/>
            <person name="Chun J."/>
            <person name="da Costa M.S."/>
            <person name="Rainey F.A."/>
            <person name="Moe W.M."/>
        </authorList>
    </citation>
    <scope>NUCLEOTIDE SEQUENCE [LARGE SCALE GENOMIC DNA]</scope>
    <source>
        <strain evidence="4 5">IP3-3</strain>
    </source>
</reference>
<dbReference type="Proteomes" id="UP000053947">
    <property type="component" value="Unassembled WGS sequence"/>
</dbReference>
<comment type="caution">
    <text evidence="4">The sequence shown here is derived from an EMBL/GenBank/DDBJ whole genome shotgun (WGS) entry which is preliminary data.</text>
</comment>
<evidence type="ECO:0000313" key="5">
    <source>
        <dbReference type="Proteomes" id="UP000053947"/>
    </source>
</evidence>
<organism evidence="4 5">
    <name type="scientific">Dehalogenimonas alkenigignens</name>
    <dbReference type="NCBI Taxonomy" id="1217799"/>
    <lineage>
        <taxon>Bacteria</taxon>
        <taxon>Bacillati</taxon>
        <taxon>Chloroflexota</taxon>
        <taxon>Dehalococcoidia</taxon>
        <taxon>Dehalococcoidales</taxon>
        <taxon>Dehalococcoidaceae</taxon>
        <taxon>Dehalogenimonas</taxon>
    </lineage>
</organism>
<evidence type="ECO:0000313" key="4">
    <source>
        <dbReference type="EMBL" id="KTB48154.1"/>
    </source>
</evidence>
<evidence type="ECO:0000256" key="1">
    <source>
        <dbReference type="SAM" id="MobiDB-lite"/>
    </source>
</evidence>
<dbReference type="Pfam" id="PF18915">
    <property type="entry name" value="DUF5667"/>
    <property type="match status" value="1"/>
</dbReference>
<feature type="region of interest" description="Disordered" evidence="1">
    <location>
        <begin position="198"/>
        <end position="235"/>
    </location>
</feature>
<keyword evidence="2" id="KW-0472">Membrane</keyword>
<accession>A0A0W0GHU9</accession>
<dbReference type="InterPro" id="IPR043725">
    <property type="entry name" value="DUF5667"/>
</dbReference>
<name>A0A0W0GHU9_9CHLR</name>
<keyword evidence="5" id="KW-1185">Reference proteome</keyword>
<dbReference type="STRING" id="1217799.DEALK_09990"/>
<dbReference type="PATRIC" id="fig|1217799.6.peg.1029"/>
<feature type="domain" description="DUF5667" evidence="3">
    <location>
        <begin position="113"/>
        <end position="185"/>
    </location>
</feature>
<dbReference type="AlphaFoldDB" id="A0A0W0GHU9"/>
<feature type="transmembrane region" description="Helical" evidence="2">
    <location>
        <begin position="87"/>
        <end position="111"/>
    </location>
</feature>
<dbReference type="OrthoDB" id="155455at2"/>
<evidence type="ECO:0000256" key="2">
    <source>
        <dbReference type="SAM" id="Phobius"/>
    </source>
</evidence>
<keyword evidence="2" id="KW-1133">Transmembrane helix</keyword>
<keyword evidence="2" id="KW-0812">Transmembrane</keyword>
<evidence type="ECO:0000259" key="3">
    <source>
        <dbReference type="Pfam" id="PF18915"/>
    </source>
</evidence>
<gene>
    <name evidence="4" type="ORF">DEALK_09990</name>
</gene>
<sequence>MKQNIDIDQIFNDCLEEVTSGRATVAGCLERYPEHAAELESLLLTSLDISRAAAVAPPAGARMRIRYALNERMAELSRRQARPFWRFGWANAVATFVLGLTLAGGGVAYAASGAMPDQVLYPLKLSLEEALVSLPIPSGAKLDLYTALNDRRVAEIVYLAGKGDAHTIIEVVSRIENNFAAAAAIKTGSADSGMLTMPSFGPEKSQDATIAGSPEPPNVVQPPGASVPVTARSSQDASLADYANQQLDTLSNTPAGGSAAVQAALEKAIAAVRNGYDWLLSIED</sequence>